<evidence type="ECO:0000256" key="11">
    <source>
        <dbReference type="PROSITE-ProRule" id="PRU01330"/>
    </source>
</evidence>
<evidence type="ECO:0000259" key="16">
    <source>
        <dbReference type="PROSITE" id="PS51987"/>
    </source>
</evidence>
<evidence type="ECO:0000256" key="8">
    <source>
        <dbReference type="ARBA" id="ARBA00022741"/>
    </source>
</evidence>
<evidence type="ECO:0000256" key="1">
    <source>
        <dbReference type="ARBA" id="ARBA00004496"/>
    </source>
</evidence>
<evidence type="ECO:0000256" key="10">
    <source>
        <dbReference type="ARBA" id="ARBA00049436"/>
    </source>
</evidence>
<protein>
    <recommendedName>
        <fullName evidence="5 13">Glutamine synthetase</fullName>
        <ecNumber evidence="4 13">6.3.1.2</ecNumber>
    </recommendedName>
</protein>
<keyword evidence="7 13" id="KW-0436">Ligase</keyword>
<dbReference type="SMART" id="SM01230">
    <property type="entry name" value="Gln-synt_C"/>
    <property type="match status" value="1"/>
</dbReference>
<dbReference type="SUPFAM" id="SSF54368">
    <property type="entry name" value="Glutamine synthetase, N-terminal domain"/>
    <property type="match status" value="1"/>
</dbReference>
<dbReference type="InterPro" id="IPR027303">
    <property type="entry name" value="Gln_synth_gly_rich_site"/>
</dbReference>
<dbReference type="Gene3D" id="3.30.590.10">
    <property type="entry name" value="Glutamine synthetase/guanido kinase, catalytic domain"/>
    <property type="match status" value="2"/>
</dbReference>
<dbReference type="OrthoDB" id="1936100at2759"/>
<keyword evidence="6" id="KW-0963">Cytoplasm</keyword>
<dbReference type="GO" id="GO:0006542">
    <property type="term" value="P:glutamine biosynthetic process"/>
    <property type="evidence" value="ECO:0007669"/>
    <property type="project" value="InterPro"/>
</dbReference>
<feature type="coiled-coil region" evidence="14">
    <location>
        <begin position="319"/>
        <end position="346"/>
    </location>
</feature>
<dbReference type="InterPro" id="IPR008147">
    <property type="entry name" value="Gln_synt_N"/>
</dbReference>
<dbReference type="AlphaFoldDB" id="A0A0D6EGM8"/>
<evidence type="ECO:0000256" key="14">
    <source>
        <dbReference type="SAM" id="Coils"/>
    </source>
</evidence>
<dbReference type="InterPro" id="IPR014746">
    <property type="entry name" value="Gln_synth/guanido_kin_cat_dom"/>
</dbReference>
<keyword evidence="14" id="KW-0175">Coiled coil</keyword>
<dbReference type="InterPro" id="IPR036651">
    <property type="entry name" value="Gln_synt_N_sf"/>
</dbReference>
<dbReference type="GO" id="GO:0005524">
    <property type="term" value="F:ATP binding"/>
    <property type="evidence" value="ECO:0007669"/>
    <property type="project" value="UniProtKB-KW"/>
</dbReference>
<dbReference type="GO" id="GO:0004356">
    <property type="term" value="F:glutamine synthetase activity"/>
    <property type="evidence" value="ECO:0007669"/>
    <property type="project" value="UniProtKB-EC"/>
</dbReference>
<comment type="similarity">
    <text evidence="2 11 12">Belongs to the glutamine synthetase family.</text>
</comment>
<dbReference type="Proteomes" id="UP000243876">
    <property type="component" value="Unassembled WGS sequence"/>
</dbReference>
<dbReference type="GO" id="GO:0005737">
    <property type="term" value="C:cytoplasm"/>
    <property type="evidence" value="ECO:0007669"/>
    <property type="project" value="UniProtKB-SubCell"/>
</dbReference>
<proteinExistence type="inferred from homology"/>
<keyword evidence="18" id="KW-1185">Reference proteome</keyword>
<evidence type="ECO:0000313" key="18">
    <source>
        <dbReference type="Proteomes" id="UP000243876"/>
    </source>
</evidence>
<evidence type="ECO:0000256" key="2">
    <source>
        <dbReference type="ARBA" id="ARBA00009897"/>
    </source>
</evidence>
<evidence type="ECO:0000256" key="3">
    <source>
        <dbReference type="ARBA" id="ARBA00011823"/>
    </source>
</evidence>
<evidence type="ECO:0000256" key="5">
    <source>
        <dbReference type="ARBA" id="ARBA00021364"/>
    </source>
</evidence>
<dbReference type="InterPro" id="IPR008146">
    <property type="entry name" value="Gln_synth_cat_dom"/>
</dbReference>
<comment type="catalytic activity">
    <reaction evidence="10 13">
        <text>L-glutamate + NH4(+) + ATP = L-glutamine + ADP + phosphate + H(+)</text>
        <dbReference type="Rhea" id="RHEA:16169"/>
        <dbReference type="ChEBI" id="CHEBI:15378"/>
        <dbReference type="ChEBI" id="CHEBI:28938"/>
        <dbReference type="ChEBI" id="CHEBI:29985"/>
        <dbReference type="ChEBI" id="CHEBI:30616"/>
        <dbReference type="ChEBI" id="CHEBI:43474"/>
        <dbReference type="ChEBI" id="CHEBI:58359"/>
        <dbReference type="ChEBI" id="CHEBI:456216"/>
        <dbReference type="EC" id="6.3.1.2"/>
    </reaction>
</comment>
<keyword evidence="8 13" id="KW-0547">Nucleotide-binding</keyword>
<organism evidence="17 18">
    <name type="scientific">Sporidiobolus salmonicolor</name>
    <name type="common">Yeast-like fungus</name>
    <name type="synonym">Sporobolomyces salmonicolor</name>
    <dbReference type="NCBI Taxonomy" id="5005"/>
    <lineage>
        <taxon>Eukaryota</taxon>
        <taxon>Fungi</taxon>
        <taxon>Dikarya</taxon>
        <taxon>Basidiomycota</taxon>
        <taxon>Pucciniomycotina</taxon>
        <taxon>Microbotryomycetes</taxon>
        <taxon>Sporidiobolales</taxon>
        <taxon>Sporidiobolaceae</taxon>
        <taxon>Sporobolomyces</taxon>
    </lineage>
</organism>
<dbReference type="PROSITE" id="PS00180">
    <property type="entry name" value="GLNA_1"/>
    <property type="match status" value="1"/>
</dbReference>
<evidence type="ECO:0000256" key="7">
    <source>
        <dbReference type="ARBA" id="ARBA00022598"/>
    </source>
</evidence>
<evidence type="ECO:0000256" key="12">
    <source>
        <dbReference type="RuleBase" id="RU000384"/>
    </source>
</evidence>
<reference evidence="18" key="1">
    <citation type="submission" date="2015-02" db="EMBL/GenBank/DDBJ databases">
        <authorList>
            <person name="Gon?alves P."/>
        </authorList>
    </citation>
    <scope>NUCLEOTIDE SEQUENCE [LARGE SCALE GENOMIC DNA]</scope>
</reference>
<dbReference type="Gene3D" id="3.10.20.70">
    <property type="entry name" value="Glutamine synthetase, N-terminal domain"/>
    <property type="match status" value="1"/>
</dbReference>
<dbReference type="FunFam" id="3.10.20.70:FF:000004">
    <property type="entry name" value="Glutamine synthetase"/>
    <property type="match status" value="1"/>
</dbReference>
<sequence length="459" mass="50783">MSEARNPHSAHPDLLQKYMELPQGDKIQAEYVWVDADGGLRCKTTTLSGPVKSLDDLKEWNFDGSSTGQAEGANSDVFLRPAAYFPDPFRRGNNIIVMAETCASRWRDEVVCLERRAYSSGARFWGRPDNNDGTPNKYNHRYSCMKTMEAAAKSDPWFGLEQEYTIFGSDGRPYGWPVGGFPGPQGPYYCGVALLRLVARAKAALCASFCSPCAGYKEISSDSPIPLQVFARDMIEAHYRACMYAGVNISGINAEVMPSQWEFQVGPCKGKDMGDHLWMARYLLIRIAEEWGVTVSFHPKPLQGDWNGAGCHTNYSTNETRAEGGIKAIEEMIKKLEKRHLQHIEVYGSEYVLPPFPHVAPVSSLPTSTFVLFTPSLMPPPNSCSNDLRLTGRHETGHIGSFSSGVANRGASIRIPKSVAVDGKGYFEDRRPASNIDPYQVCDIMVQVNAIQETTLLSA</sequence>
<dbReference type="InterPro" id="IPR050292">
    <property type="entry name" value="Glutamine_Synthetase"/>
</dbReference>
<keyword evidence="9 13" id="KW-0067">ATP-binding</keyword>
<dbReference type="PROSITE" id="PS51986">
    <property type="entry name" value="GS_BETA_GRASP"/>
    <property type="match status" value="1"/>
</dbReference>
<gene>
    <name evidence="17" type="primary">SPOSA6832_00625</name>
</gene>
<dbReference type="InterPro" id="IPR027302">
    <property type="entry name" value="Gln_synth_N_conserv_site"/>
</dbReference>
<dbReference type="EMBL" id="CENE01000002">
    <property type="protein sequence ID" value="CEQ39134.1"/>
    <property type="molecule type" value="Genomic_DNA"/>
</dbReference>
<dbReference type="SUPFAM" id="SSF55931">
    <property type="entry name" value="Glutamine synthetase/guanido kinase"/>
    <property type="match status" value="3"/>
</dbReference>
<dbReference type="Pfam" id="PF03951">
    <property type="entry name" value="Gln-synt_N"/>
    <property type="match status" value="1"/>
</dbReference>
<dbReference type="PANTHER" id="PTHR20852">
    <property type="entry name" value="GLUTAMINE SYNTHETASE"/>
    <property type="match status" value="1"/>
</dbReference>
<dbReference type="PROSITE" id="PS51987">
    <property type="entry name" value="GS_CATALYTIC"/>
    <property type="match status" value="1"/>
</dbReference>
<feature type="domain" description="GS catalytic" evidence="16">
    <location>
        <begin position="140"/>
        <end position="459"/>
    </location>
</feature>
<comment type="subunit">
    <text evidence="3">Homooctamer.</text>
</comment>
<dbReference type="PANTHER" id="PTHR20852:SF57">
    <property type="entry name" value="GLUTAMINE SYNTHETASE 2 CYTOPLASMIC"/>
    <property type="match status" value="1"/>
</dbReference>
<evidence type="ECO:0000256" key="6">
    <source>
        <dbReference type="ARBA" id="ARBA00022490"/>
    </source>
</evidence>
<evidence type="ECO:0000256" key="13">
    <source>
        <dbReference type="RuleBase" id="RU004356"/>
    </source>
</evidence>
<feature type="domain" description="GS beta-grasp" evidence="15">
    <location>
        <begin position="27"/>
        <end position="107"/>
    </location>
</feature>
<dbReference type="PROSITE" id="PS00181">
    <property type="entry name" value="GLNA_ATP"/>
    <property type="match status" value="1"/>
</dbReference>
<dbReference type="FunFam" id="3.30.590.10:FF:000011">
    <property type="entry name" value="Glutamine synthetase"/>
    <property type="match status" value="1"/>
</dbReference>
<accession>A0A0D6EGM8</accession>
<evidence type="ECO:0000313" key="17">
    <source>
        <dbReference type="EMBL" id="CEQ39134.1"/>
    </source>
</evidence>
<dbReference type="Pfam" id="PF00120">
    <property type="entry name" value="Gln-synt_C"/>
    <property type="match status" value="1"/>
</dbReference>
<name>A0A0D6EGM8_SPOSA</name>
<evidence type="ECO:0000256" key="4">
    <source>
        <dbReference type="ARBA" id="ARBA00012937"/>
    </source>
</evidence>
<evidence type="ECO:0000259" key="15">
    <source>
        <dbReference type="PROSITE" id="PS51986"/>
    </source>
</evidence>
<evidence type="ECO:0000256" key="9">
    <source>
        <dbReference type="ARBA" id="ARBA00022840"/>
    </source>
</evidence>
<dbReference type="EC" id="6.3.1.2" evidence="4 13"/>
<comment type="subcellular location">
    <subcellularLocation>
        <location evidence="1">Cytoplasm</location>
    </subcellularLocation>
</comment>